<evidence type="ECO:0000313" key="2">
    <source>
        <dbReference type="EMBL" id="KAK7054121.1"/>
    </source>
</evidence>
<accession>A0AAW0DNY8</accession>
<keyword evidence="3" id="KW-1185">Reference proteome</keyword>
<name>A0AAW0DNY8_9AGAR</name>
<reference evidence="2 3" key="1">
    <citation type="journal article" date="2024" name="J Genomics">
        <title>Draft genome sequencing and assembly of Favolaschia claudopus CIRM-BRFM 2984 isolated from oak limbs.</title>
        <authorList>
            <person name="Navarro D."/>
            <person name="Drula E."/>
            <person name="Chaduli D."/>
            <person name="Cazenave R."/>
            <person name="Ahrendt S."/>
            <person name="Wang J."/>
            <person name="Lipzen A."/>
            <person name="Daum C."/>
            <person name="Barry K."/>
            <person name="Grigoriev I.V."/>
            <person name="Favel A."/>
            <person name="Rosso M.N."/>
            <person name="Martin F."/>
        </authorList>
    </citation>
    <scope>NUCLEOTIDE SEQUENCE [LARGE SCALE GENOMIC DNA]</scope>
    <source>
        <strain evidence="2 3">CIRM-BRFM 2984</strain>
    </source>
</reference>
<feature type="region of interest" description="Disordered" evidence="1">
    <location>
        <begin position="49"/>
        <end position="101"/>
    </location>
</feature>
<gene>
    <name evidence="2" type="ORF">R3P38DRAFT_3254698</name>
</gene>
<comment type="caution">
    <text evidence="2">The sequence shown here is derived from an EMBL/GenBank/DDBJ whole genome shotgun (WGS) entry which is preliminary data.</text>
</comment>
<sequence>MVKSCVCGFTPKGGCAALSNHLNKCKVLLARREAAATHNIATQAAAAAAAAPTEDPGPMNLLPAKGKNKRVASDEGDYAAETPDNNAKTAESKKRKQETETVEADTLARVLAAAQFHQVTELQKQPAALKAEKNALISRIKEMEAAAAAVAIKLRPPPAPAFFHPNIPHHQYQHTDPSLTFHAGSSYPPAKYSGFHRQNAFNHFSPELVPQSYGNFSVDYSSYQDSGSYHPAEYGGYSELTTEDMNMNAAY</sequence>
<dbReference type="AlphaFoldDB" id="A0AAW0DNY8"/>
<protein>
    <submittedName>
        <fullName evidence="2">Uncharacterized protein</fullName>
    </submittedName>
</protein>
<evidence type="ECO:0000256" key="1">
    <source>
        <dbReference type="SAM" id="MobiDB-lite"/>
    </source>
</evidence>
<proteinExistence type="predicted"/>
<evidence type="ECO:0000313" key="3">
    <source>
        <dbReference type="Proteomes" id="UP001362999"/>
    </source>
</evidence>
<organism evidence="2 3">
    <name type="scientific">Favolaschia claudopus</name>
    <dbReference type="NCBI Taxonomy" id="2862362"/>
    <lineage>
        <taxon>Eukaryota</taxon>
        <taxon>Fungi</taxon>
        <taxon>Dikarya</taxon>
        <taxon>Basidiomycota</taxon>
        <taxon>Agaricomycotina</taxon>
        <taxon>Agaricomycetes</taxon>
        <taxon>Agaricomycetidae</taxon>
        <taxon>Agaricales</taxon>
        <taxon>Marasmiineae</taxon>
        <taxon>Mycenaceae</taxon>
        <taxon>Favolaschia</taxon>
    </lineage>
</organism>
<dbReference type="EMBL" id="JAWWNJ010000006">
    <property type="protein sequence ID" value="KAK7054121.1"/>
    <property type="molecule type" value="Genomic_DNA"/>
</dbReference>
<dbReference type="Proteomes" id="UP001362999">
    <property type="component" value="Unassembled WGS sequence"/>
</dbReference>